<gene>
    <name evidence="5" type="ORF">LMG29739_05271</name>
</gene>
<dbReference type="SUPFAM" id="SSF56801">
    <property type="entry name" value="Acetyl-CoA synthetase-like"/>
    <property type="match status" value="1"/>
</dbReference>
<dbReference type="PANTHER" id="PTHR43201:SF5">
    <property type="entry name" value="MEDIUM-CHAIN ACYL-COA LIGASE ACSF2, MITOCHONDRIAL"/>
    <property type="match status" value="1"/>
</dbReference>
<sequence length="429" mass="46450">MVFDLLEAGGADRAALHLGTQTLTRGELRTASRRAAALMRNLGVGRGDIIAVWLPASTVWLQLFFAAAQLGAVMVPVSVRFKLPEALHIVKTAKARVLVVPKKSPDFDHVGAAREIKAATITLQHIVEVTRFDGFEWNALKPYMRWEGCDTDLLCTFATSGTTDEPKLAVHTAGGIATHARNLGRAHDIRATDVMLCALALDDVLGFMPPIAALASGAACVLLPAFNANAFAAAIERYRVTHLFGPDVLIDEVLNERNHSLATWRRGGFPEGVRLAKRVIAHAWDALQLRLTVMYGTPECFAMAEMHDMNQGRHPRSVPGSALISQGIVFRIVDPESGAVLPDGQRGELQVRGYNVMAGYLHNPKATSERFSMGGWFRTGKFAHTNGNTLCYPAATSDTLQVPGSPAQLRGDRGFSDITPERTASSPIL</sequence>
<reference evidence="5 6" key="1">
    <citation type="submission" date="2020-04" db="EMBL/GenBank/DDBJ databases">
        <authorList>
            <person name="De Canck E."/>
        </authorList>
    </citation>
    <scope>NUCLEOTIDE SEQUENCE [LARGE SCALE GENOMIC DNA]</scope>
    <source>
        <strain evidence="5 6">LMG 29739</strain>
    </source>
</reference>
<dbReference type="InterPro" id="IPR042099">
    <property type="entry name" value="ANL_N_sf"/>
</dbReference>
<dbReference type="GO" id="GO:0004467">
    <property type="term" value="F:long-chain fatty acid-CoA ligase activity"/>
    <property type="evidence" value="ECO:0007669"/>
    <property type="project" value="UniProtKB-EC"/>
</dbReference>
<organism evidence="5 6">
    <name type="scientific">Paraburkholderia solisilvae</name>
    <dbReference type="NCBI Taxonomy" id="624376"/>
    <lineage>
        <taxon>Bacteria</taxon>
        <taxon>Pseudomonadati</taxon>
        <taxon>Pseudomonadota</taxon>
        <taxon>Betaproteobacteria</taxon>
        <taxon>Burkholderiales</taxon>
        <taxon>Burkholderiaceae</taxon>
        <taxon>Paraburkholderia</taxon>
    </lineage>
</organism>
<dbReference type="Proteomes" id="UP000494329">
    <property type="component" value="Unassembled WGS sequence"/>
</dbReference>
<dbReference type="EMBL" id="CADIKF010000056">
    <property type="protein sequence ID" value="CAB3768261.1"/>
    <property type="molecule type" value="Genomic_DNA"/>
</dbReference>
<evidence type="ECO:0000313" key="5">
    <source>
        <dbReference type="EMBL" id="CAB3768261.1"/>
    </source>
</evidence>
<evidence type="ECO:0000256" key="1">
    <source>
        <dbReference type="ARBA" id="ARBA00006432"/>
    </source>
</evidence>
<accession>A0A6J5ES82</accession>
<keyword evidence="2 5" id="KW-0436">Ligase</keyword>
<dbReference type="AlphaFoldDB" id="A0A6J5ES82"/>
<evidence type="ECO:0000256" key="3">
    <source>
        <dbReference type="SAM" id="MobiDB-lite"/>
    </source>
</evidence>
<dbReference type="GO" id="GO:0031956">
    <property type="term" value="F:medium-chain fatty acid-CoA ligase activity"/>
    <property type="evidence" value="ECO:0007669"/>
    <property type="project" value="TreeGrafter"/>
</dbReference>
<evidence type="ECO:0000313" key="6">
    <source>
        <dbReference type="Proteomes" id="UP000494329"/>
    </source>
</evidence>
<feature type="region of interest" description="Disordered" evidence="3">
    <location>
        <begin position="403"/>
        <end position="429"/>
    </location>
</feature>
<comment type="similarity">
    <text evidence="1">Belongs to the ATP-dependent AMP-binding enzyme family.</text>
</comment>
<proteinExistence type="inferred from homology"/>
<feature type="domain" description="AMP-dependent synthetase/ligase" evidence="4">
    <location>
        <begin position="11"/>
        <end position="361"/>
    </location>
</feature>
<evidence type="ECO:0000259" key="4">
    <source>
        <dbReference type="Pfam" id="PF00501"/>
    </source>
</evidence>
<dbReference type="EC" id="6.2.1.3" evidence="5"/>
<dbReference type="Pfam" id="PF00501">
    <property type="entry name" value="AMP-binding"/>
    <property type="match status" value="1"/>
</dbReference>
<dbReference type="RefSeq" id="WP_175114408.1">
    <property type="nucleotide sequence ID" value="NZ_CADIKF010000056.1"/>
</dbReference>
<protein>
    <submittedName>
        <fullName evidence="5">Long-chain-fatty-acid--CoA ligase FadD13</fullName>
        <ecNumber evidence="5">6.2.1.3</ecNumber>
    </submittedName>
</protein>
<dbReference type="PANTHER" id="PTHR43201">
    <property type="entry name" value="ACYL-COA SYNTHETASE"/>
    <property type="match status" value="1"/>
</dbReference>
<evidence type="ECO:0000256" key="2">
    <source>
        <dbReference type="ARBA" id="ARBA00022598"/>
    </source>
</evidence>
<keyword evidence="6" id="KW-1185">Reference proteome</keyword>
<dbReference type="InterPro" id="IPR000873">
    <property type="entry name" value="AMP-dep_synth/lig_dom"/>
</dbReference>
<name>A0A6J5ES82_9BURK</name>
<dbReference type="Gene3D" id="3.40.50.12780">
    <property type="entry name" value="N-terminal domain of ligase-like"/>
    <property type="match status" value="1"/>
</dbReference>